<dbReference type="PROSITE" id="PS00622">
    <property type="entry name" value="HTH_LUXR_1"/>
    <property type="match status" value="1"/>
</dbReference>
<dbReference type="SUPFAM" id="SSF46894">
    <property type="entry name" value="C-terminal effector domain of the bipartite response regulators"/>
    <property type="match status" value="1"/>
</dbReference>
<proteinExistence type="predicted"/>
<protein>
    <submittedName>
        <fullName evidence="4">Putative ATPase</fullName>
    </submittedName>
</protein>
<organism evidence="4 5">
    <name type="scientific">Thermosporothrix hazakensis</name>
    <dbReference type="NCBI Taxonomy" id="644383"/>
    <lineage>
        <taxon>Bacteria</taxon>
        <taxon>Bacillati</taxon>
        <taxon>Chloroflexota</taxon>
        <taxon>Ktedonobacteria</taxon>
        <taxon>Ktedonobacterales</taxon>
        <taxon>Thermosporotrichaceae</taxon>
        <taxon>Thermosporothrix</taxon>
    </lineage>
</organism>
<evidence type="ECO:0000259" key="3">
    <source>
        <dbReference type="PROSITE" id="PS50043"/>
    </source>
</evidence>
<comment type="caution">
    <text evidence="4">The sequence shown here is derived from an EMBL/GenBank/DDBJ whole genome shotgun (WGS) entry which is preliminary data.</text>
</comment>
<dbReference type="CDD" id="cd06170">
    <property type="entry name" value="LuxR_C_like"/>
    <property type="match status" value="1"/>
</dbReference>
<evidence type="ECO:0000313" key="4">
    <source>
        <dbReference type="EMBL" id="PZW35945.1"/>
    </source>
</evidence>
<dbReference type="Pfam" id="PF00196">
    <property type="entry name" value="GerE"/>
    <property type="match status" value="1"/>
</dbReference>
<evidence type="ECO:0000256" key="2">
    <source>
        <dbReference type="ARBA" id="ARBA00022840"/>
    </source>
</evidence>
<dbReference type="PROSITE" id="PS50043">
    <property type="entry name" value="HTH_LUXR_2"/>
    <property type="match status" value="1"/>
</dbReference>
<dbReference type="GO" id="GO:0006355">
    <property type="term" value="P:regulation of DNA-templated transcription"/>
    <property type="evidence" value="ECO:0007669"/>
    <property type="project" value="InterPro"/>
</dbReference>
<dbReference type="GO" id="GO:0005737">
    <property type="term" value="C:cytoplasm"/>
    <property type="evidence" value="ECO:0007669"/>
    <property type="project" value="TreeGrafter"/>
</dbReference>
<dbReference type="PRINTS" id="PR00038">
    <property type="entry name" value="HTHLUXR"/>
</dbReference>
<sequence>MGDQTSDLAIFKHSICTPSTAFVGRQKELTLLQEQYQAVLQGTTRVVFLIGDQGIGKTRLLHEFAARAQQAGALPLHGNASDSEGMPPFLPFLEALGGYIRQAPLAILKEQCTGLTHSLLRIFPELALRLGELPTPAYPSPPEQSQLRLYEAVGYFLTAISRTQPLLLLLDDLHWCDSASFTLLSHIVRHQRDARILIVGAFLSGGETQNRSLDHTLNNLIRLRTLTMLTLQPLSFEQIAILGENYLGSSIEERTCRFLYEQSEGNPFFTEELLQNWLETNLLVKNEHQWEIAPETPLPQQLPPSIVGTLRQRFQRLPSNTIDILRIAATIGRSFDLSLLTAITGLESEIIEDRLLAAEQAHLVTSAQPETYRFTHDTIRATLYLEVSSSRRRRLHEQIGQALEQRYTSQERNSLQRLAELTFHFIHSTNREKIITYSRYAAEAAQQNEAIEEALHHYRRILDLLDARDPQRGQLLLKIGELTSSQHREAEAIATFETALHWFIHNEDPLNAARAAHCLGRIYWAQRNIHLAQSTLEYALSLYAGHQEPEIIGLQLDLATLLTLFLGQSKQGALYARKAEALARMLKQETLEALANHILRFPALTGEELHPYQQSLEAVIAEMQHPNLRAEAALGYWYLTRGACRASKIRRAGAISRKRLDLMPTSGHLLFQRDTYIWLAYLHTVQGDWKTADALLTQLPGSHAYPALLTRGFTAYLREEYAEAKTLLQQALQASRNSLKQADPALIGLLALTELATNNHSAAYIHMQELKTWLSVLPDAAHQTAPALVFFALLALAYNDQATITYAYTRLKSFEGLFAWFLVDRILGMLALRCQQQEQARAYLQRAEQTARSEGLHPELIQVILAQAALQPESNRLLKHALHLSEELALHTTASRIRQQLDEPTDMPESPPLPANLTRREKEVLRLVAKGRSNKQIARSLNLSERTVANHISNILHKIRCENRVAATTFAIRHKLV</sequence>
<dbReference type="GO" id="GO:0005524">
    <property type="term" value="F:ATP binding"/>
    <property type="evidence" value="ECO:0007669"/>
    <property type="project" value="UniProtKB-KW"/>
</dbReference>
<evidence type="ECO:0000256" key="1">
    <source>
        <dbReference type="ARBA" id="ARBA00022741"/>
    </source>
</evidence>
<keyword evidence="5" id="KW-1185">Reference proteome</keyword>
<dbReference type="RefSeq" id="WP_111317603.1">
    <property type="nucleotide sequence ID" value="NZ_BIFX01000001.1"/>
</dbReference>
<dbReference type="SUPFAM" id="SSF52540">
    <property type="entry name" value="P-loop containing nucleoside triphosphate hydrolases"/>
    <property type="match status" value="1"/>
</dbReference>
<dbReference type="InterPro" id="IPR011990">
    <property type="entry name" value="TPR-like_helical_dom_sf"/>
</dbReference>
<dbReference type="OrthoDB" id="9758570at2"/>
<dbReference type="InterPro" id="IPR041664">
    <property type="entry name" value="AAA_16"/>
</dbReference>
<dbReference type="InterPro" id="IPR019734">
    <property type="entry name" value="TPR_rpt"/>
</dbReference>
<evidence type="ECO:0000313" key="5">
    <source>
        <dbReference type="Proteomes" id="UP000248806"/>
    </source>
</evidence>
<feature type="domain" description="HTH luxR-type" evidence="3">
    <location>
        <begin position="910"/>
        <end position="975"/>
    </location>
</feature>
<dbReference type="InterPro" id="IPR027417">
    <property type="entry name" value="P-loop_NTPase"/>
</dbReference>
<name>A0A326UDC4_THEHA</name>
<dbReference type="PANTHER" id="PTHR16305:SF28">
    <property type="entry name" value="GUANYLATE CYCLASE DOMAIN-CONTAINING PROTEIN"/>
    <property type="match status" value="1"/>
</dbReference>
<dbReference type="GO" id="GO:0004016">
    <property type="term" value="F:adenylate cyclase activity"/>
    <property type="evidence" value="ECO:0007669"/>
    <property type="project" value="TreeGrafter"/>
</dbReference>
<accession>A0A326UDC4</accession>
<dbReference type="Proteomes" id="UP000248806">
    <property type="component" value="Unassembled WGS sequence"/>
</dbReference>
<dbReference type="Gene3D" id="1.10.10.10">
    <property type="entry name" value="Winged helix-like DNA-binding domain superfamily/Winged helix DNA-binding domain"/>
    <property type="match status" value="1"/>
</dbReference>
<dbReference type="AlphaFoldDB" id="A0A326UDC4"/>
<dbReference type="PANTHER" id="PTHR16305">
    <property type="entry name" value="TESTICULAR SOLUBLE ADENYLYL CYCLASE"/>
    <property type="match status" value="1"/>
</dbReference>
<dbReference type="InterPro" id="IPR036388">
    <property type="entry name" value="WH-like_DNA-bd_sf"/>
</dbReference>
<dbReference type="GO" id="GO:0003677">
    <property type="term" value="F:DNA binding"/>
    <property type="evidence" value="ECO:0007669"/>
    <property type="project" value="InterPro"/>
</dbReference>
<dbReference type="InterPro" id="IPR000792">
    <property type="entry name" value="Tscrpt_reg_LuxR_C"/>
</dbReference>
<reference evidence="4 5" key="1">
    <citation type="submission" date="2018-06" db="EMBL/GenBank/DDBJ databases">
        <title>Genomic Encyclopedia of Archaeal and Bacterial Type Strains, Phase II (KMG-II): from individual species to whole genera.</title>
        <authorList>
            <person name="Goeker M."/>
        </authorList>
    </citation>
    <scope>NUCLEOTIDE SEQUENCE [LARGE SCALE GENOMIC DNA]</scope>
    <source>
        <strain evidence="4 5">ATCC BAA-1881</strain>
    </source>
</reference>
<dbReference type="SMART" id="SM00028">
    <property type="entry name" value="TPR"/>
    <property type="match status" value="4"/>
</dbReference>
<keyword evidence="2" id="KW-0067">ATP-binding</keyword>
<dbReference type="Gene3D" id="1.25.40.10">
    <property type="entry name" value="Tetratricopeptide repeat domain"/>
    <property type="match status" value="1"/>
</dbReference>
<dbReference type="InterPro" id="IPR016032">
    <property type="entry name" value="Sig_transdc_resp-reg_C-effctor"/>
</dbReference>
<dbReference type="Gene3D" id="3.40.50.300">
    <property type="entry name" value="P-loop containing nucleotide triphosphate hydrolases"/>
    <property type="match status" value="1"/>
</dbReference>
<dbReference type="SUPFAM" id="SSF48452">
    <property type="entry name" value="TPR-like"/>
    <property type="match status" value="1"/>
</dbReference>
<keyword evidence="1" id="KW-0547">Nucleotide-binding</keyword>
<gene>
    <name evidence="4" type="ORF">EI42_00112</name>
</gene>
<dbReference type="SMART" id="SM00421">
    <property type="entry name" value="HTH_LUXR"/>
    <property type="match status" value="1"/>
</dbReference>
<dbReference type="Pfam" id="PF13191">
    <property type="entry name" value="AAA_16"/>
    <property type="match status" value="1"/>
</dbReference>
<dbReference type="EMBL" id="QKUF01000001">
    <property type="protein sequence ID" value="PZW35945.1"/>
    <property type="molecule type" value="Genomic_DNA"/>
</dbReference>